<accession>A0A0E9R5E2</accession>
<dbReference type="EMBL" id="GBXM01084216">
    <property type="protein sequence ID" value="JAH24361.1"/>
    <property type="molecule type" value="Transcribed_RNA"/>
</dbReference>
<organism evidence="1">
    <name type="scientific">Anguilla anguilla</name>
    <name type="common">European freshwater eel</name>
    <name type="synonym">Muraena anguilla</name>
    <dbReference type="NCBI Taxonomy" id="7936"/>
    <lineage>
        <taxon>Eukaryota</taxon>
        <taxon>Metazoa</taxon>
        <taxon>Chordata</taxon>
        <taxon>Craniata</taxon>
        <taxon>Vertebrata</taxon>
        <taxon>Euteleostomi</taxon>
        <taxon>Actinopterygii</taxon>
        <taxon>Neopterygii</taxon>
        <taxon>Teleostei</taxon>
        <taxon>Anguilliformes</taxon>
        <taxon>Anguillidae</taxon>
        <taxon>Anguilla</taxon>
    </lineage>
</organism>
<protein>
    <submittedName>
        <fullName evidence="1">Uncharacterized protein</fullName>
    </submittedName>
</protein>
<dbReference type="AlphaFoldDB" id="A0A0E9R5E2"/>
<name>A0A0E9R5E2_ANGAN</name>
<reference evidence="1" key="2">
    <citation type="journal article" date="2015" name="Fish Shellfish Immunol.">
        <title>Early steps in the European eel (Anguilla anguilla)-Vibrio vulnificus interaction in the gills: Role of the RtxA13 toxin.</title>
        <authorList>
            <person name="Callol A."/>
            <person name="Pajuelo D."/>
            <person name="Ebbesson L."/>
            <person name="Teles M."/>
            <person name="MacKenzie S."/>
            <person name="Amaro C."/>
        </authorList>
    </citation>
    <scope>NUCLEOTIDE SEQUENCE</scope>
</reference>
<reference evidence="1" key="1">
    <citation type="submission" date="2014-11" db="EMBL/GenBank/DDBJ databases">
        <authorList>
            <person name="Amaro Gonzalez C."/>
        </authorList>
    </citation>
    <scope>NUCLEOTIDE SEQUENCE</scope>
</reference>
<sequence>MKYFRLKSVGWSRQLPGAINLKPSVEPF</sequence>
<proteinExistence type="predicted"/>
<evidence type="ECO:0000313" key="1">
    <source>
        <dbReference type="EMBL" id="JAH24361.1"/>
    </source>
</evidence>